<organism evidence="3">
    <name type="scientific">Acromyrmex echinatior</name>
    <name type="common">Panamanian leafcutter ant</name>
    <name type="synonym">Acromyrmex octospinosus echinatior</name>
    <dbReference type="NCBI Taxonomy" id="103372"/>
    <lineage>
        <taxon>Eukaryota</taxon>
        <taxon>Metazoa</taxon>
        <taxon>Ecdysozoa</taxon>
        <taxon>Arthropoda</taxon>
        <taxon>Hexapoda</taxon>
        <taxon>Insecta</taxon>
        <taxon>Pterygota</taxon>
        <taxon>Neoptera</taxon>
        <taxon>Endopterygota</taxon>
        <taxon>Hymenoptera</taxon>
        <taxon>Apocrita</taxon>
        <taxon>Aculeata</taxon>
        <taxon>Formicoidea</taxon>
        <taxon>Formicidae</taxon>
        <taxon>Myrmicinae</taxon>
        <taxon>Acromyrmex</taxon>
    </lineage>
</organism>
<gene>
    <name evidence="2" type="ORF">G5I_03662</name>
</gene>
<protein>
    <submittedName>
        <fullName evidence="2">Uncharacterized protein</fullName>
    </submittedName>
</protein>
<name>F4WDK8_ACREC</name>
<keyword evidence="3" id="KW-1185">Reference proteome</keyword>
<dbReference type="AlphaFoldDB" id="F4WDK8"/>
<dbReference type="Proteomes" id="UP000007755">
    <property type="component" value="Unassembled WGS sequence"/>
</dbReference>
<proteinExistence type="predicted"/>
<feature type="compositionally biased region" description="Basic residues" evidence="1">
    <location>
        <begin position="55"/>
        <end position="67"/>
    </location>
</feature>
<dbReference type="InParanoid" id="F4WDK8"/>
<reference evidence="2" key="1">
    <citation type="submission" date="2011-02" db="EMBL/GenBank/DDBJ databases">
        <title>The genome of the leaf-cutting ant Acromyrmex echinatior suggests key adaptations to social evolution and fungus farming.</title>
        <authorList>
            <person name="Nygaard S."/>
            <person name="Zhang G."/>
        </authorList>
    </citation>
    <scope>NUCLEOTIDE SEQUENCE</scope>
</reference>
<feature type="region of interest" description="Disordered" evidence="1">
    <location>
        <begin position="1"/>
        <end position="20"/>
    </location>
</feature>
<evidence type="ECO:0000256" key="1">
    <source>
        <dbReference type="SAM" id="MobiDB-lite"/>
    </source>
</evidence>
<evidence type="ECO:0000313" key="3">
    <source>
        <dbReference type="Proteomes" id="UP000007755"/>
    </source>
</evidence>
<feature type="compositionally biased region" description="Basic and acidic residues" evidence="1">
    <location>
        <begin position="83"/>
        <end position="110"/>
    </location>
</feature>
<feature type="region of interest" description="Disordered" evidence="1">
    <location>
        <begin position="43"/>
        <end position="148"/>
    </location>
</feature>
<sequence length="148" mass="16527">MQQNLKSFPPPPPAILKGEPDLRVRGLKSGYLRYQAFDAETGVTTSAVWQEKRRREARRGKARRSGVKRGEARRGKAWQGEARFGEAGRGEERRGEERHGKETRSRDNSRRRPLVSSLSPRISWRAADPSSGREIRAGGYGVAKSAAA</sequence>
<accession>F4WDK8</accession>
<dbReference type="EMBL" id="GL888087">
    <property type="protein sequence ID" value="EGI67788.1"/>
    <property type="molecule type" value="Genomic_DNA"/>
</dbReference>
<evidence type="ECO:0000313" key="2">
    <source>
        <dbReference type="EMBL" id="EGI67788.1"/>
    </source>
</evidence>